<dbReference type="AlphaFoldDB" id="A0A4R6S530"/>
<feature type="transmembrane region" description="Helical" evidence="2">
    <location>
        <begin position="30"/>
        <end position="50"/>
    </location>
</feature>
<keyword evidence="2" id="KW-0472">Membrane</keyword>
<feature type="transmembrane region" description="Helical" evidence="2">
    <location>
        <begin position="121"/>
        <end position="139"/>
    </location>
</feature>
<dbReference type="RefSeq" id="WP_133852303.1">
    <property type="nucleotide sequence ID" value="NZ_SNXZ01000005.1"/>
</dbReference>
<keyword evidence="4" id="KW-1185">Reference proteome</keyword>
<sequence length="190" mass="19683">MNSYAPGPTQRPARLPELPTTTRPKIPGTLTGAAVFAGLAGLIGILTLVVTNASGESMVLDAAAKLAGVPSSELAGDESVQFALQDAFDILQSRAVFFAVFGVIFLALLLPLRLGMTWARIVYSICAPISLALLVYTLLDEGVPAALKLMDAANALAALVALVLIWAGPSNAVSRARKAAKRSDQQALAA</sequence>
<protein>
    <submittedName>
        <fullName evidence="3">Uncharacterized protein</fullName>
    </submittedName>
</protein>
<feature type="transmembrane region" description="Helical" evidence="2">
    <location>
        <begin position="95"/>
        <end position="114"/>
    </location>
</feature>
<feature type="transmembrane region" description="Helical" evidence="2">
    <location>
        <begin position="145"/>
        <end position="168"/>
    </location>
</feature>
<keyword evidence="2" id="KW-0812">Transmembrane</keyword>
<evidence type="ECO:0000313" key="4">
    <source>
        <dbReference type="Proteomes" id="UP000295444"/>
    </source>
</evidence>
<accession>A0A4R6S530</accession>
<gene>
    <name evidence="3" type="ORF">EV186_105121</name>
</gene>
<evidence type="ECO:0000256" key="2">
    <source>
        <dbReference type="SAM" id="Phobius"/>
    </source>
</evidence>
<dbReference type="EMBL" id="SNXZ01000005">
    <property type="protein sequence ID" value="TDP94889.1"/>
    <property type="molecule type" value="Genomic_DNA"/>
</dbReference>
<comment type="caution">
    <text evidence="3">The sequence shown here is derived from an EMBL/GenBank/DDBJ whole genome shotgun (WGS) entry which is preliminary data.</text>
</comment>
<name>A0A4R6S530_LABRH</name>
<feature type="region of interest" description="Disordered" evidence="1">
    <location>
        <begin position="1"/>
        <end position="22"/>
    </location>
</feature>
<organism evidence="3 4">
    <name type="scientific">Labedaea rhizosphaerae</name>
    <dbReference type="NCBI Taxonomy" id="598644"/>
    <lineage>
        <taxon>Bacteria</taxon>
        <taxon>Bacillati</taxon>
        <taxon>Actinomycetota</taxon>
        <taxon>Actinomycetes</taxon>
        <taxon>Pseudonocardiales</taxon>
        <taxon>Pseudonocardiaceae</taxon>
        <taxon>Labedaea</taxon>
    </lineage>
</organism>
<keyword evidence="2" id="KW-1133">Transmembrane helix</keyword>
<reference evidence="3 4" key="1">
    <citation type="submission" date="2019-03" db="EMBL/GenBank/DDBJ databases">
        <title>Genomic Encyclopedia of Type Strains, Phase IV (KMG-IV): sequencing the most valuable type-strain genomes for metagenomic binning, comparative biology and taxonomic classification.</title>
        <authorList>
            <person name="Goeker M."/>
        </authorList>
    </citation>
    <scope>NUCLEOTIDE SEQUENCE [LARGE SCALE GENOMIC DNA]</scope>
    <source>
        <strain evidence="3 4">DSM 45361</strain>
    </source>
</reference>
<dbReference type="Proteomes" id="UP000295444">
    <property type="component" value="Unassembled WGS sequence"/>
</dbReference>
<evidence type="ECO:0000256" key="1">
    <source>
        <dbReference type="SAM" id="MobiDB-lite"/>
    </source>
</evidence>
<evidence type="ECO:0000313" key="3">
    <source>
        <dbReference type="EMBL" id="TDP94889.1"/>
    </source>
</evidence>
<proteinExistence type="predicted"/>